<dbReference type="EMBL" id="JACJID010000004">
    <property type="protein sequence ID" value="MBA8928698.1"/>
    <property type="molecule type" value="Genomic_DNA"/>
</dbReference>
<dbReference type="Gene3D" id="2.40.33.20">
    <property type="entry name" value="PK beta-barrel domain-like"/>
    <property type="match status" value="1"/>
</dbReference>
<evidence type="ECO:0000259" key="1">
    <source>
        <dbReference type="PROSITE" id="PS51340"/>
    </source>
</evidence>
<keyword evidence="3" id="KW-1185">Reference proteome</keyword>
<dbReference type="SUPFAM" id="SSF50800">
    <property type="entry name" value="PK beta-barrel domain-like"/>
    <property type="match status" value="1"/>
</dbReference>
<dbReference type="InterPro" id="IPR005303">
    <property type="entry name" value="MOCOS_middle"/>
</dbReference>
<dbReference type="InterPro" id="IPR011037">
    <property type="entry name" value="Pyrv_Knase-like_insert_dom_sf"/>
</dbReference>
<sequence>MRIGWVEQLRRYPVKSMAGELLSTVDFDARGVRQDRLWALRLPDGRLGSGKTSARFRRVPGIALASARCVGEVPVITLADGTEHRGDTPEIDSVLSAAFGTPLGLRRECGSSHFDDGPVHLVSSAAIEHVERLSGVAVAAERLRPTVLVRGRPGAEPGYRHWLGRRVRIGPEVELEVLAPMRRCGMVNNATRGLPRDNRVLRAIAQHADLVLGVVAAVVRGGRASTGDEVRLTGNGS</sequence>
<dbReference type="Pfam" id="PF03476">
    <property type="entry name" value="MOSC_N"/>
    <property type="match status" value="1"/>
</dbReference>
<dbReference type="Pfam" id="PF03473">
    <property type="entry name" value="MOSC"/>
    <property type="match status" value="1"/>
</dbReference>
<dbReference type="Proteomes" id="UP000517916">
    <property type="component" value="Unassembled WGS sequence"/>
</dbReference>
<dbReference type="InterPro" id="IPR005302">
    <property type="entry name" value="MoCF_Sase_C"/>
</dbReference>
<evidence type="ECO:0000313" key="3">
    <source>
        <dbReference type="Proteomes" id="UP000517916"/>
    </source>
</evidence>
<comment type="caution">
    <text evidence="2">The sequence shown here is derived from an EMBL/GenBank/DDBJ whole genome shotgun (WGS) entry which is preliminary data.</text>
</comment>
<protein>
    <recommendedName>
        <fullName evidence="1">MOSC domain-containing protein</fullName>
    </recommendedName>
</protein>
<dbReference type="RefSeq" id="WP_025356247.1">
    <property type="nucleotide sequence ID" value="NZ_BAAABQ010000032.1"/>
</dbReference>
<reference evidence="2 3" key="1">
    <citation type="submission" date="2020-08" db="EMBL/GenBank/DDBJ databases">
        <title>Genomic Encyclopedia of Archaeal and Bacterial Type Strains, Phase II (KMG-II): from individual species to whole genera.</title>
        <authorList>
            <person name="Goeker M."/>
        </authorList>
    </citation>
    <scope>NUCLEOTIDE SEQUENCE [LARGE SCALE GENOMIC DNA]</scope>
    <source>
        <strain evidence="2 3">DSM 43850</strain>
    </source>
</reference>
<dbReference type="PROSITE" id="PS51340">
    <property type="entry name" value="MOSC"/>
    <property type="match status" value="1"/>
</dbReference>
<evidence type="ECO:0000313" key="2">
    <source>
        <dbReference type="EMBL" id="MBA8928698.1"/>
    </source>
</evidence>
<feature type="domain" description="MOSC" evidence="1">
    <location>
        <begin position="92"/>
        <end position="233"/>
    </location>
</feature>
<name>A0ABR6BPA6_9PSEU</name>
<accession>A0ABR6BPA6</accession>
<proteinExistence type="predicted"/>
<organism evidence="2 3">
    <name type="scientific">Kutzneria viridogrisea</name>
    <dbReference type="NCBI Taxonomy" id="47990"/>
    <lineage>
        <taxon>Bacteria</taxon>
        <taxon>Bacillati</taxon>
        <taxon>Actinomycetota</taxon>
        <taxon>Actinomycetes</taxon>
        <taxon>Pseudonocardiales</taxon>
        <taxon>Pseudonocardiaceae</taxon>
        <taxon>Kutzneria</taxon>
    </lineage>
</organism>
<gene>
    <name evidence="2" type="ORF">BC739_005915</name>
</gene>